<sequence length="111" mass="11601">MKTLRTLAALACLAATPALADGPPKPADEPKSEARTFAYDDGVVEVLVIGPAARLLYDRLPGKGKVQACGASGLHKGDGQITCSKDGGDYACRVWLDAKKQTLAQPESDDC</sequence>
<dbReference type="OrthoDB" id="8480972at2"/>
<proteinExistence type="predicted"/>
<evidence type="ECO:0000256" key="1">
    <source>
        <dbReference type="SAM" id="SignalP"/>
    </source>
</evidence>
<accession>A0A2T9K7E7</accession>
<reference evidence="2 3" key="1">
    <citation type="submission" date="2018-04" db="EMBL/GenBank/DDBJ databases">
        <title>The genome sequence of Caulobacter sp. 744.</title>
        <authorList>
            <person name="Gao J."/>
            <person name="Sun J."/>
        </authorList>
    </citation>
    <scope>NUCLEOTIDE SEQUENCE [LARGE SCALE GENOMIC DNA]</scope>
    <source>
        <strain evidence="2 3">774</strain>
    </source>
</reference>
<organism evidence="2 3">
    <name type="scientific">Caulobacter endophyticus</name>
    <dbReference type="NCBI Taxonomy" id="2172652"/>
    <lineage>
        <taxon>Bacteria</taxon>
        <taxon>Pseudomonadati</taxon>
        <taxon>Pseudomonadota</taxon>
        <taxon>Alphaproteobacteria</taxon>
        <taxon>Caulobacterales</taxon>
        <taxon>Caulobacteraceae</taxon>
        <taxon>Caulobacter</taxon>
    </lineage>
</organism>
<dbReference type="EMBL" id="QDKQ01000028">
    <property type="protein sequence ID" value="PVM91894.1"/>
    <property type="molecule type" value="Genomic_DNA"/>
</dbReference>
<name>A0A2T9K7E7_9CAUL</name>
<dbReference type="RefSeq" id="WP_109100106.1">
    <property type="nucleotide sequence ID" value="NZ_QDKQ01000028.1"/>
</dbReference>
<evidence type="ECO:0000313" key="3">
    <source>
        <dbReference type="Proteomes" id="UP000245073"/>
    </source>
</evidence>
<protein>
    <submittedName>
        <fullName evidence="2">Uncharacterized protein</fullName>
    </submittedName>
</protein>
<dbReference type="AlphaFoldDB" id="A0A2T9K7E7"/>
<feature type="chain" id="PRO_5015563443" evidence="1">
    <location>
        <begin position="21"/>
        <end position="111"/>
    </location>
</feature>
<gene>
    <name evidence="2" type="ORF">DDF67_06580</name>
</gene>
<comment type="caution">
    <text evidence="2">The sequence shown here is derived from an EMBL/GenBank/DDBJ whole genome shotgun (WGS) entry which is preliminary data.</text>
</comment>
<keyword evidence="1" id="KW-0732">Signal</keyword>
<feature type="signal peptide" evidence="1">
    <location>
        <begin position="1"/>
        <end position="20"/>
    </location>
</feature>
<evidence type="ECO:0000313" key="2">
    <source>
        <dbReference type="EMBL" id="PVM91894.1"/>
    </source>
</evidence>
<keyword evidence="3" id="KW-1185">Reference proteome</keyword>
<dbReference type="Proteomes" id="UP000245073">
    <property type="component" value="Unassembled WGS sequence"/>
</dbReference>